<dbReference type="RefSeq" id="WP_091715590.1">
    <property type="nucleotide sequence ID" value="NZ_FOSH01000019.1"/>
</dbReference>
<dbReference type="FunFam" id="2.70.70.10:FF:000002">
    <property type="entry name" value="Murein DD-endopeptidase MepM"/>
    <property type="match status" value="1"/>
</dbReference>
<evidence type="ECO:0000313" key="12">
    <source>
        <dbReference type="EMBL" id="SFK67614.1"/>
    </source>
</evidence>
<organism evidence="12 13">
    <name type="scientific">Methylophaga sulfidovorans</name>
    <dbReference type="NCBI Taxonomy" id="45496"/>
    <lineage>
        <taxon>Bacteria</taxon>
        <taxon>Pseudomonadati</taxon>
        <taxon>Pseudomonadota</taxon>
        <taxon>Gammaproteobacteria</taxon>
        <taxon>Thiotrichales</taxon>
        <taxon>Piscirickettsiaceae</taxon>
        <taxon>Methylophaga</taxon>
    </lineage>
</organism>
<dbReference type="AlphaFoldDB" id="A0A1I4BFP1"/>
<dbReference type="GO" id="GO:0004222">
    <property type="term" value="F:metalloendopeptidase activity"/>
    <property type="evidence" value="ECO:0007669"/>
    <property type="project" value="TreeGrafter"/>
</dbReference>
<evidence type="ECO:0000256" key="8">
    <source>
        <dbReference type="SAM" id="MobiDB-lite"/>
    </source>
</evidence>
<keyword evidence="3" id="KW-0645">Protease</keyword>
<dbReference type="SUPFAM" id="SSF51261">
    <property type="entry name" value="Duplicated hybrid motif"/>
    <property type="match status" value="1"/>
</dbReference>
<evidence type="ECO:0000313" key="13">
    <source>
        <dbReference type="Proteomes" id="UP000198924"/>
    </source>
</evidence>
<feature type="compositionally biased region" description="Polar residues" evidence="8">
    <location>
        <begin position="129"/>
        <end position="148"/>
    </location>
</feature>
<evidence type="ECO:0000256" key="4">
    <source>
        <dbReference type="ARBA" id="ARBA00022723"/>
    </source>
</evidence>
<dbReference type="GO" id="GO:0006508">
    <property type="term" value="P:proteolysis"/>
    <property type="evidence" value="ECO:0007669"/>
    <property type="project" value="UniProtKB-KW"/>
</dbReference>
<accession>A0A1I4BFP1</accession>
<dbReference type="Gene3D" id="2.70.70.10">
    <property type="entry name" value="Glucose Permease (Domain IIA)"/>
    <property type="match status" value="1"/>
</dbReference>
<evidence type="ECO:0000256" key="1">
    <source>
        <dbReference type="ARBA" id="ARBA00001947"/>
    </source>
</evidence>
<evidence type="ECO:0000256" key="6">
    <source>
        <dbReference type="ARBA" id="ARBA00022833"/>
    </source>
</evidence>
<dbReference type="PANTHER" id="PTHR21666">
    <property type="entry name" value="PEPTIDASE-RELATED"/>
    <property type="match status" value="1"/>
</dbReference>
<evidence type="ECO:0000256" key="5">
    <source>
        <dbReference type="ARBA" id="ARBA00022801"/>
    </source>
</evidence>
<evidence type="ECO:0000259" key="10">
    <source>
        <dbReference type="Pfam" id="PF04225"/>
    </source>
</evidence>
<dbReference type="STRING" id="45496.SAMN04488079_1193"/>
<feature type="region of interest" description="Disordered" evidence="8">
    <location>
        <begin position="129"/>
        <end position="154"/>
    </location>
</feature>
<evidence type="ECO:0000259" key="11">
    <source>
        <dbReference type="Pfam" id="PF19425"/>
    </source>
</evidence>
<dbReference type="InterPro" id="IPR016047">
    <property type="entry name" value="M23ase_b-sheet_dom"/>
</dbReference>
<dbReference type="InterPro" id="IPR007340">
    <property type="entry name" value="LysM_Opacity-associatedA"/>
</dbReference>
<evidence type="ECO:0000256" key="2">
    <source>
        <dbReference type="ARBA" id="ARBA00004196"/>
    </source>
</evidence>
<dbReference type="GO" id="GO:0042834">
    <property type="term" value="F:peptidoglycan binding"/>
    <property type="evidence" value="ECO:0007669"/>
    <property type="project" value="InterPro"/>
</dbReference>
<gene>
    <name evidence="12" type="ORF">SAMN04488079_1193</name>
</gene>
<dbReference type="InterPro" id="IPR045834">
    <property type="entry name" value="Csd3_N2"/>
</dbReference>
<dbReference type="CDD" id="cd12797">
    <property type="entry name" value="M23_peptidase"/>
    <property type="match status" value="1"/>
</dbReference>
<keyword evidence="4" id="KW-0479">Metal-binding</keyword>
<dbReference type="EMBL" id="FOSH01000019">
    <property type="protein sequence ID" value="SFK67614.1"/>
    <property type="molecule type" value="Genomic_DNA"/>
</dbReference>
<dbReference type="Pfam" id="PF04225">
    <property type="entry name" value="LysM_OapA"/>
    <property type="match status" value="1"/>
</dbReference>
<sequence>MKRNRLLNSPTKSKLFSSEKKFYGKRHHFIALSIASVIGVFVTSMVLATSTPVSTDTKSQTINLPGQIGAEHTANADDSSKQSIKLSLATLEQQTVNNPQTELVDVPDSSDLGVAESAQLERIMLKESQQNEQAISANTDKNVTSTSPLEEASDTPITEWKQVTVKSGDNLSLIFPKVGLSARDVYNVAQTGKSIKPLLNLKPGQELRFGLTEDAEGKTQLKQLELVFSPIKKLQLVATENGYKAETLTKETDKRQKQVFGEIESSLFGSGLQAGLSDKLVMELAHIFGWDIDFALDLRQGDSFKVIFEEAYLDGKKFDDGDILAAEFTNKGKTFRAVRYTDSEGNTHYFTPQGESMRKTFTRTPVHFSRISSVFNPNRKHPVLKTSRPHRGVDYAAPTGTPILATGDGKVDFVGNKGGYGRVIILSHGGKYTTLYGHMSKFKPGLKRGQRVKQGQVIGYVGMSGLATGPHLHYEFRINGVHHNPLTVALPKAEPLNAKYMADFKQKSQPLLVQLDSLKVPTLALNQN</sequence>
<feature type="domain" description="Opacity-associated protein A LysM-like" evidence="10">
    <location>
        <begin position="159"/>
        <end position="215"/>
    </location>
</feature>
<name>A0A1I4BFP1_9GAMM</name>
<evidence type="ECO:0000256" key="3">
    <source>
        <dbReference type="ARBA" id="ARBA00022670"/>
    </source>
</evidence>
<dbReference type="OrthoDB" id="9805070at2"/>
<keyword evidence="13" id="KW-1185">Reference proteome</keyword>
<evidence type="ECO:0000256" key="7">
    <source>
        <dbReference type="ARBA" id="ARBA00023049"/>
    </source>
</evidence>
<dbReference type="PANTHER" id="PTHR21666:SF288">
    <property type="entry name" value="CELL DIVISION PROTEIN YTFB"/>
    <property type="match status" value="1"/>
</dbReference>
<dbReference type="GO" id="GO:0046872">
    <property type="term" value="F:metal ion binding"/>
    <property type="evidence" value="ECO:0007669"/>
    <property type="project" value="UniProtKB-KW"/>
</dbReference>
<dbReference type="Pfam" id="PF01551">
    <property type="entry name" value="Peptidase_M23"/>
    <property type="match status" value="1"/>
</dbReference>
<dbReference type="GO" id="GO:0030313">
    <property type="term" value="C:cell envelope"/>
    <property type="evidence" value="ECO:0007669"/>
    <property type="project" value="UniProtKB-SubCell"/>
</dbReference>
<reference evidence="13" key="1">
    <citation type="submission" date="2016-10" db="EMBL/GenBank/DDBJ databases">
        <authorList>
            <person name="Varghese N."/>
            <person name="Submissions S."/>
        </authorList>
    </citation>
    <scope>NUCLEOTIDE SEQUENCE [LARGE SCALE GENOMIC DNA]</scope>
    <source>
        <strain evidence="13">DSM 11578</strain>
    </source>
</reference>
<evidence type="ECO:0000259" key="9">
    <source>
        <dbReference type="Pfam" id="PF01551"/>
    </source>
</evidence>
<keyword evidence="5 12" id="KW-0378">Hydrolase</keyword>
<dbReference type="Pfam" id="PF19425">
    <property type="entry name" value="Csd3_N2"/>
    <property type="match status" value="1"/>
</dbReference>
<comment type="subcellular location">
    <subcellularLocation>
        <location evidence="2">Cell envelope</location>
    </subcellularLocation>
</comment>
<dbReference type="Proteomes" id="UP000198924">
    <property type="component" value="Unassembled WGS sequence"/>
</dbReference>
<keyword evidence="6" id="KW-0862">Zinc</keyword>
<feature type="domain" description="Csd3-like second N-terminal" evidence="11">
    <location>
        <begin position="255"/>
        <end position="377"/>
    </location>
</feature>
<dbReference type="InterPro" id="IPR011055">
    <property type="entry name" value="Dup_hybrid_motif"/>
</dbReference>
<protein>
    <submittedName>
        <fullName evidence="12">Murein DD-endopeptidase MepM and murein hydrolase activator NlpD, contain LysM domain</fullName>
    </submittedName>
</protein>
<dbReference type="Gene3D" id="3.10.450.350">
    <property type="match status" value="2"/>
</dbReference>
<proteinExistence type="predicted"/>
<dbReference type="InterPro" id="IPR050570">
    <property type="entry name" value="Cell_wall_metabolism_enzyme"/>
</dbReference>
<feature type="domain" description="M23ase beta-sheet core" evidence="9">
    <location>
        <begin position="389"/>
        <end position="485"/>
    </location>
</feature>
<keyword evidence="7" id="KW-0482">Metalloprotease</keyword>
<comment type="cofactor">
    <cofactor evidence="1">
        <name>Zn(2+)</name>
        <dbReference type="ChEBI" id="CHEBI:29105"/>
    </cofactor>
</comment>